<organism evidence="2 3">
    <name type="scientific">Meloidogyne incognita</name>
    <name type="common">Southern root-knot nematode worm</name>
    <name type="synonym">Oxyuris incognita</name>
    <dbReference type="NCBI Taxonomy" id="6306"/>
    <lineage>
        <taxon>Eukaryota</taxon>
        <taxon>Metazoa</taxon>
        <taxon>Ecdysozoa</taxon>
        <taxon>Nematoda</taxon>
        <taxon>Chromadorea</taxon>
        <taxon>Rhabditida</taxon>
        <taxon>Tylenchina</taxon>
        <taxon>Tylenchomorpha</taxon>
        <taxon>Tylenchoidea</taxon>
        <taxon>Meloidogynidae</taxon>
        <taxon>Meloidogyninae</taxon>
        <taxon>Meloidogyne</taxon>
        <taxon>Meloidogyne incognita group</taxon>
    </lineage>
</organism>
<dbReference type="WBParaSite" id="Minc3s02985g32316">
    <property type="protein sequence ID" value="Minc3s02985g32316"/>
    <property type="gene ID" value="Minc3s02985g32316"/>
</dbReference>
<proteinExistence type="predicted"/>
<dbReference type="InterPro" id="IPR011333">
    <property type="entry name" value="SKP1/BTB/POZ_sf"/>
</dbReference>
<evidence type="ECO:0000313" key="3">
    <source>
        <dbReference type="WBParaSite" id="Minc3s02985g32316"/>
    </source>
</evidence>
<dbReference type="Proteomes" id="UP000887563">
    <property type="component" value="Unplaced"/>
</dbReference>
<dbReference type="Pfam" id="PF00651">
    <property type="entry name" value="BTB"/>
    <property type="match status" value="1"/>
</dbReference>
<feature type="domain" description="BTB" evidence="1">
    <location>
        <begin position="1"/>
        <end position="42"/>
    </location>
</feature>
<evidence type="ECO:0000259" key="1">
    <source>
        <dbReference type="Pfam" id="PF00651"/>
    </source>
</evidence>
<dbReference type="InterPro" id="IPR000210">
    <property type="entry name" value="BTB/POZ_dom"/>
</dbReference>
<sequence length="86" mass="10113">MLEYFYSGELDKSIFEKHVEDLFALAHKYEVTELIEKCDCFMAIKIGRLLMSYLIPYFKISCIAIMSRIEKNILPLYCISAWDSCI</sequence>
<dbReference type="SUPFAM" id="SSF54695">
    <property type="entry name" value="POZ domain"/>
    <property type="match status" value="1"/>
</dbReference>
<dbReference type="AlphaFoldDB" id="A0A914MWX2"/>
<protein>
    <submittedName>
        <fullName evidence="3">BTB domain-containing protein</fullName>
    </submittedName>
</protein>
<evidence type="ECO:0000313" key="2">
    <source>
        <dbReference type="Proteomes" id="UP000887563"/>
    </source>
</evidence>
<reference evidence="3" key="1">
    <citation type="submission" date="2022-11" db="UniProtKB">
        <authorList>
            <consortium name="WormBaseParasite"/>
        </authorList>
    </citation>
    <scope>IDENTIFICATION</scope>
</reference>
<keyword evidence="2" id="KW-1185">Reference proteome</keyword>
<name>A0A914MWX2_MELIC</name>
<dbReference type="Gene3D" id="3.30.710.10">
    <property type="entry name" value="Potassium Channel Kv1.1, Chain A"/>
    <property type="match status" value="1"/>
</dbReference>
<accession>A0A914MWX2</accession>